<dbReference type="SUPFAM" id="SSF57850">
    <property type="entry name" value="RING/U-box"/>
    <property type="match status" value="2"/>
</dbReference>
<keyword evidence="5" id="KW-0479">Metal-binding</keyword>
<comment type="caution">
    <text evidence="14">The sequence shown here is derived from an EMBL/GenBank/DDBJ whole genome shotgun (WGS) entry which is preliminary data.</text>
</comment>
<feature type="domain" description="RING-type" evidence="12">
    <location>
        <begin position="401"/>
        <end position="448"/>
    </location>
</feature>
<feature type="compositionally biased region" description="Polar residues" evidence="11">
    <location>
        <begin position="321"/>
        <end position="342"/>
    </location>
</feature>
<evidence type="ECO:0000256" key="1">
    <source>
        <dbReference type="ARBA" id="ARBA00001798"/>
    </source>
</evidence>
<evidence type="ECO:0000256" key="8">
    <source>
        <dbReference type="ARBA" id="ARBA00022786"/>
    </source>
</evidence>
<dbReference type="RefSeq" id="XP_037223413.1">
    <property type="nucleotide sequence ID" value="XM_037360528.1"/>
</dbReference>
<dbReference type="GO" id="GO:0008270">
    <property type="term" value="F:zinc ion binding"/>
    <property type="evidence" value="ECO:0007669"/>
    <property type="project" value="UniProtKB-KW"/>
</dbReference>
<name>A0A8H6WCP8_9AGAR</name>
<keyword evidence="7 10" id="KW-0863">Zinc-finger</keyword>
<evidence type="ECO:0000256" key="10">
    <source>
        <dbReference type="PROSITE-ProRule" id="PRU00175"/>
    </source>
</evidence>
<dbReference type="InterPro" id="IPR001841">
    <property type="entry name" value="Znf_RING"/>
</dbReference>
<dbReference type="InterPro" id="IPR013083">
    <property type="entry name" value="Znf_RING/FYVE/PHD"/>
</dbReference>
<dbReference type="OrthoDB" id="1431934at2759"/>
<evidence type="ECO:0000256" key="5">
    <source>
        <dbReference type="ARBA" id="ARBA00022723"/>
    </source>
</evidence>
<dbReference type="Pfam" id="PF22605">
    <property type="entry name" value="IBR_2"/>
    <property type="match status" value="1"/>
</dbReference>
<dbReference type="PROSITE" id="PS51873">
    <property type="entry name" value="TRIAD"/>
    <property type="match status" value="1"/>
</dbReference>
<dbReference type="Proteomes" id="UP000636479">
    <property type="component" value="Unassembled WGS sequence"/>
</dbReference>
<evidence type="ECO:0000256" key="4">
    <source>
        <dbReference type="ARBA" id="ARBA00022679"/>
    </source>
</evidence>
<dbReference type="InterPro" id="IPR018957">
    <property type="entry name" value="Znf_C3HC4_RING-type"/>
</dbReference>
<dbReference type="CDD" id="cd22584">
    <property type="entry name" value="Rcat_RBR_unk"/>
    <property type="match status" value="1"/>
</dbReference>
<evidence type="ECO:0000256" key="6">
    <source>
        <dbReference type="ARBA" id="ARBA00022737"/>
    </source>
</evidence>
<evidence type="ECO:0000259" key="13">
    <source>
        <dbReference type="PROSITE" id="PS51873"/>
    </source>
</evidence>
<keyword evidence="15" id="KW-1185">Reference proteome</keyword>
<dbReference type="InterPro" id="IPR054694">
    <property type="entry name" value="Parkin-like_IBR"/>
</dbReference>
<dbReference type="PANTHER" id="PTHR11685">
    <property type="entry name" value="RBR FAMILY RING FINGER AND IBR DOMAIN-CONTAINING"/>
    <property type="match status" value="1"/>
</dbReference>
<gene>
    <name evidence="14" type="ORF">MIND_00369000</name>
</gene>
<dbReference type="GO" id="GO:0061630">
    <property type="term" value="F:ubiquitin protein ligase activity"/>
    <property type="evidence" value="ECO:0007669"/>
    <property type="project" value="UniProtKB-EC"/>
</dbReference>
<evidence type="ECO:0000313" key="15">
    <source>
        <dbReference type="Proteomes" id="UP000636479"/>
    </source>
</evidence>
<dbReference type="PROSITE" id="PS00518">
    <property type="entry name" value="ZF_RING_1"/>
    <property type="match status" value="1"/>
</dbReference>
<dbReference type="EMBL" id="JACAZF010000003">
    <property type="protein sequence ID" value="KAF7309963.1"/>
    <property type="molecule type" value="Genomic_DNA"/>
</dbReference>
<evidence type="ECO:0000256" key="2">
    <source>
        <dbReference type="ARBA" id="ARBA00004906"/>
    </source>
</evidence>
<feature type="domain" description="RING-type" evidence="13">
    <location>
        <begin position="397"/>
        <end position="610"/>
    </location>
</feature>
<keyword evidence="9" id="KW-0862">Zinc</keyword>
<dbReference type="SMART" id="SM00184">
    <property type="entry name" value="RING"/>
    <property type="match status" value="2"/>
</dbReference>
<evidence type="ECO:0000313" key="14">
    <source>
        <dbReference type="EMBL" id="KAF7309963.1"/>
    </source>
</evidence>
<dbReference type="EC" id="2.3.2.31" evidence="3"/>
<dbReference type="PROSITE" id="PS50089">
    <property type="entry name" value="ZF_RING_2"/>
    <property type="match status" value="1"/>
</dbReference>
<organism evidence="14 15">
    <name type="scientific">Mycena indigotica</name>
    <dbReference type="NCBI Taxonomy" id="2126181"/>
    <lineage>
        <taxon>Eukaryota</taxon>
        <taxon>Fungi</taxon>
        <taxon>Dikarya</taxon>
        <taxon>Basidiomycota</taxon>
        <taxon>Agaricomycotina</taxon>
        <taxon>Agaricomycetes</taxon>
        <taxon>Agaricomycetidae</taxon>
        <taxon>Agaricales</taxon>
        <taxon>Marasmiineae</taxon>
        <taxon>Mycenaceae</taxon>
        <taxon>Mycena</taxon>
    </lineage>
</organism>
<keyword evidence="8" id="KW-0833">Ubl conjugation pathway</keyword>
<feature type="region of interest" description="Disordered" evidence="11">
    <location>
        <begin position="321"/>
        <end position="347"/>
    </location>
</feature>
<dbReference type="GO" id="GO:0016567">
    <property type="term" value="P:protein ubiquitination"/>
    <property type="evidence" value="ECO:0007669"/>
    <property type="project" value="InterPro"/>
</dbReference>
<proteinExistence type="predicted"/>
<keyword evidence="4" id="KW-0808">Transferase</keyword>
<accession>A0A8H6WCP8</accession>
<dbReference type="InterPro" id="IPR044066">
    <property type="entry name" value="TRIAD_supradom"/>
</dbReference>
<protein>
    <recommendedName>
        <fullName evidence="3">RBR-type E3 ubiquitin transferase</fullName>
        <ecNumber evidence="3">2.3.2.31</ecNumber>
    </recommendedName>
</protein>
<comment type="catalytic activity">
    <reaction evidence="1">
        <text>[E2 ubiquitin-conjugating enzyme]-S-ubiquitinyl-L-cysteine + [acceptor protein]-L-lysine = [E2 ubiquitin-conjugating enzyme]-L-cysteine + [acceptor protein]-N(6)-ubiquitinyl-L-lysine.</text>
        <dbReference type="EC" id="2.3.2.31"/>
    </reaction>
</comment>
<dbReference type="GeneID" id="59343044"/>
<keyword evidence="6" id="KW-0677">Repeat</keyword>
<evidence type="ECO:0000256" key="9">
    <source>
        <dbReference type="ARBA" id="ARBA00022833"/>
    </source>
</evidence>
<dbReference type="Gene3D" id="3.30.40.10">
    <property type="entry name" value="Zinc/RING finger domain, C3HC4 (zinc finger)"/>
    <property type="match status" value="1"/>
</dbReference>
<dbReference type="Gene3D" id="1.20.120.1750">
    <property type="match status" value="1"/>
</dbReference>
<evidence type="ECO:0000256" key="7">
    <source>
        <dbReference type="ARBA" id="ARBA00022771"/>
    </source>
</evidence>
<comment type="pathway">
    <text evidence="2">Protein modification; protein ubiquitination.</text>
</comment>
<dbReference type="InterPro" id="IPR017907">
    <property type="entry name" value="Znf_RING_CS"/>
</dbReference>
<evidence type="ECO:0000256" key="3">
    <source>
        <dbReference type="ARBA" id="ARBA00012251"/>
    </source>
</evidence>
<dbReference type="AlphaFoldDB" id="A0A8H6WCP8"/>
<dbReference type="InterPro" id="IPR031127">
    <property type="entry name" value="E3_UB_ligase_RBR"/>
</dbReference>
<sequence>MDANVDLASMFTSLLASNSGLSRYYRQRQDELRGGHLGDILAALNFIRIAFARVEAGITGIQLLGDILTPATIDEVLYITSRFGPTAPINIRTTGSLESIIQLPLFQNAFTLQMTRLIGDHSRNHFVDPLERLGLLPEPYAALVISFFHQREEVSIVTCLKLSVDMGRGRSHALFVVFDPCPSPNFEDGAGFVVNYSARAAAAYLDSTLTASPYCTVPSDGSRVQYTGSFFVPKNGPSNTLSQTTKALIDTSLWMLTRQSEIDSLESRIESLTNMLDPSQAHLDVRASWRNQHEPPLPAAPSPYAQTRARYFTFAEQTSPIVPQPNASHIPMTSPTSAQGRQNHSRPESYYDSLIARQMQMGLHISDPDGPESSSPDSNQHRVNTSGLDLPQATRRRTFTCPLCLEAISLDDVALLSNCTHQLCRSCAKNYVTSQIADKRHPIFCPVCLTDDADTTNLGMFTDELAQILGLTPAEYRAFEELQLAPISISIDCRRCQRSVYVDREEYNATETITCPLPDCNYVWCKTCQQEVTPGGPQHSCDGSVEMAHLAARSGWRRCPTCRTVYEKVAGCDHMTCTAPGCSTHFCYLCGGLIVRSVVGREITAALAYHNMHCRPPGAPQRF</sequence>
<evidence type="ECO:0000256" key="11">
    <source>
        <dbReference type="SAM" id="MobiDB-lite"/>
    </source>
</evidence>
<feature type="region of interest" description="Disordered" evidence="11">
    <location>
        <begin position="364"/>
        <end position="389"/>
    </location>
</feature>
<reference evidence="14" key="1">
    <citation type="submission" date="2020-05" db="EMBL/GenBank/DDBJ databases">
        <title>Mycena genomes resolve the evolution of fungal bioluminescence.</title>
        <authorList>
            <person name="Tsai I.J."/>
        </authorList>
    </citation>
    <scope>NUCLEOTIDE SEQUENCE</scope>
    <source>
        <strain evidence="14">171206Taipei</strain>
    </source>
</reference>
<evidence type="ECO:0000259" key="12">
    <source>
        <dbReference type="PROSITE" id="PS50089"/>
    </source>
</evidence>
<dbReference type="Pfam" id="PF00097">
    <property type="entry name" value="zf-C3HC4"/>
    <property type="match status" value="1"/>
</dbReference>